<name>A0A9P4K6F7_9PLEO</name>
<evidence type="ECO:0000313" key="1">
    <source>
        <dbReference type="EMBL" id="KAF2262988.1"/>
    </source>
</evidence>
<accession>A0A9P4K6F7</accession>
<proteinExistence type="predicted"/>
<dbReference type="AlphaFoldDB" id="A0A9P4K6F7"/>
<reference evidence="2" key="1">
    <citation type="journal article" date="2020" name="Stud. Mycol.">
        <title>101 Dothideomycetes genomes: A test case for predicting lifestyles and emergence of pathogens.</title>
        <authorList>
            <person name="Haridas S."/>
            <person name="Albert R."/>
            <person name="Binder M."/>
            <person name="Bloem J."/>
            <person name="LaButti K."/>
            <person name="Salamov A."/>
            <person name="Andreopoulos B."/>
            <person name="Baker S."/>
            <person name="Barry K."/>
            <person name="Bills G."/>
            <person name="Bluhm B."/>
            <person name="Cannon C."/>
            <person name="Castanera R."/>
            <person name="Culley D."/>
            <person name="Daum C."/>
            <person name="Ezra D."/>
            <person name="Gonzalez J."/>
            <person name="Henrissat B."/>
            <person name="Kuo A."/>
            <person name="Liang C."/>
            <person name="Lipzen A."/>
            <person name="Lutzoni F."/>
            <person name="Magnuson J."/>
            <person name="Mondo S."/>
            <person name="Nolan M."/>
            <person name="Ohm R."/>
            <person name="Pangilinan J."/>
            <person name="Park H.-J."/>
            <person name="Ramirez L."/>
            <person name="Alfaro M."/>
            <person name="Sun H."/>
            <person name="Tritt A."/>
            <person name="Yoshinaga Y."/>
            <person name="Zwiers L.-H."/>
            <person name="Turgeon B."/>
            <person name="Goodwin S."/>
            <person name="Spatafora J."/>
            <person name="Crous P."/>
            <person name="Grigoriev I."/>
        </authorList>
    </citation>
    <scope>NUCLEOTIDE SEQUENCE [LARGE SCALE GENOMIC DNA]</scope>
    <source>
        <strain evidence="2">CBS 304.66</strain>
    </source>
</reference>
<dbReference type="EMBL" id="ML986633">
    <property type="protein sequence ID" value="KAF2262988.1"/>
    <property type="molecule type" value="Genomic_DNA"/>
</dbReference>
<gene>
    <name evidence="1" type="ORF">CC78DRAFT_618082</name>
</gene>
<organism evidence="1 2">
    <name type="scientific">Lojkania enalia</name>
    <dbReference type="NCBI Taxonomy" id="147567"/>
    <lineage>
        <taxon>Eukaryota</taxon>
        <taxon>Fungi</taxon>
        <taxon>Dikarya</taxon>
        <taxon>Ascomycota</taxon>
        <taxon>Pezizomycotina</taxon>
        <taxon>Dothideomycetes</taxon>
        <taxon>Pleosporomycetidae</taxon>
        <taxon>Pleosporales</taxon>
        <taxon>Pleosporales incertae sedis</taxon>
        <taxon>Lojkania</taxon>
    </lineage>
</organism>
<sequence>MPRPNFSPLTAISSIDVRLYRTGWASTVGFWWQRAVAELSGFACLEVLSSSSSSSSSAAAVSWRVLRLDRVQQAQLLLARDNLVCVCLCLRWAVAHPAVVTVEDHHGGQSELVRFPKTAKGCSAAATQQRAPRASPRWMGRPITAFGHGRCGGIIALQSPPSSQESQSIILTGIVSVGSGSGSGSGLIVLLPDKTSLDTAQWQTSKPSRLV</sequence>
<dbReference type="Proteomes" id="UP000800093">
    <property type="component" value="Unassembled WGS sequence"/>
</dbReference>
<comment type="caution">
    <text evidence="1">The sequence shown here is derived from an EMBL/GenBank/DDBJ whole genome shotgun (WGS) entry which is preliminary data.</text>
</comment>
<evidence type="ECO:0000313" key="2">
    <source>
        <dbReference type="Proteomes" id="UP000800093"/>
    </source>
</evidence>
<protein>
    <submittedName>
        <fullName evidence="1">Uncharacterized protein</fullName>
    </submittedName>
</protein>
<keyword evidence="2" id="KW-1185">Reference proteome</keyword>